<dbReference type="Pfam" id="PF02517">
    <property type="entry name" value="Rce1-like"/>
    <property type="match status" value="1"/>
</dbReference>
<evidence type="ECO:0000256" key="1">
    <source>
        <dbReference type="SAM" id="Phobius"/>
    </source>
</evidence>
<gene>
    <name evidence="3" type="ORF">EHO57_11655</name>
    <name evidence="4" type="ORF">EHQ53_07215</name>
</gene>
<dbReference type="GO" id="GO:0006508">
    <property type="term" value="P:proteolysis"/>
    <property type="evidence" value="ECO:0007669"/>
    <property type="project" value="UniProtKB-KW"/>
</dbReference>
<keyword evidence="1" id="KW-0472">Membrane</keyword>
<feature type="transmembrane region" description="Helical" evidence="1">
    <location>
        <begin position="54"/>
        <end position="75"/>
    </location>
</feature>
<feature type="domain" description="CAAX prenyl protease 2/Lysostaphin resistance protein A-like" evidence="2">
    <location>
        <begin position="209"/>
        <end position="292"/>
    </location>
</feature>
<dbReference type="GO" id="GO:0008237">
    <property type="term" value="F:metallopeptidase activity"/>
    <property type="evidence" value="ECO:0007669"/>
    <property type="project" value="UniProtKB-KW"/>
</dbReference>
<keyword evidence="5" id="KW-1185">Reference proteome</keyword>
<dbReference type="RefSeq" id="WP_135644553.1">
    <property type="nucleotide sequence ID" value="NZ_RQER01000006.1"/>
</dbReference>
<reference evidence="3 6" key="2">
    <citation type="journal article" date="2019" name="PLoS Negl. Trop. Dis.">
        <title>Revisiting the worldwide diversity of Leptospira species in the environment.</title>
        <authorList>
            <person name="Vincent A.T."/>
            <person name="Schiettekatte O."/>
            <person name="Bourhy P."/>
            <person name="Veyrier F.J."/>
            <person name="Picardeau M."/>
        </authorList>
    </citation>
    <scope>NUCLEOTIDE SEQUENCE [LARGE SCALE GENOMIC DNA]</scope>
    <source>
        <strain evidence="4">201702690</strain>
        <strain evidence="3 6">SSW18</strain>
    </source>
</reference>
<evidence type="ECO:0000313" key="3">
    <source>
        <dbReference type="EMBL" id="TGK01568.1"/>
    </source>
</evidence>
<evidence type="ECO:0000313" key="4">
    <source>
        <dbReference type="EMBL" id="TGL41982.1"/>
    </source>
</evidence>
<dbReference type="AlphaFoldDB" id="A0A5F1ZUM8"/>
<dbReference type="OrthoDB" id="319336at2"/>
<feature type="transmembrane region" description="Helical" evidence="1">
    <location>
        <begin position="87"/>
        <end position="106"/>
    </location>
</feature>
<organism evidence="3 6">
    <name type="scientific">Leptospira langatensis</name>
    <dbReference type="NCBI Taxonomy" id="2484983"/>
    <lineage>
        <taxon>Bacteria</taxon>
        <taxon>Pseudomonadati</taxon>
        <taxon>Spirochaetota</taxon>
        <taxon>Spirochaetia</taxon>
        <taxon>Leptospirales</taxon>
        <taxon>Leptospiraceae</taxon>
        <taxon>Leptospira</taxon>
    </lineage>
</organism>
<reference evidence="4" key="1">
    <citation type="submission" date="2018-10" db="EMBL/GenBank/DDBJ databases">
        <authorList>
            <person name="Vincent A.T."/>
            <person name="Schiettekatte O."/>
            <person name="Bourhy P."/>
            <person name="Veyrier F.J."/>
            <person name="Picardeau M."/>
        </authorList>
    </citation>
    <scope>NUCLEOTIDE SEQUENCE</scope>
    <source>
        <strain evidence="4">201702690</strain>
    </source>
</reference>
<evidence type="ECO:0000313" key="6">
    <source>
        <dbReference type="Proteomes" id="UP000297946"/>
    </source>
</evidence>
<evidence type="ECO:0000259" key="2">
    <source>
        <dbReference type="Pfam" id="PF02517"/>
    </source>
</evidence>
<keyword evidence="1" id="KW-0812">Transmembrane</keyword>
<dbReference type="InterPro" id="IPR003675">
    <property type="entry name" value="Rce1/LyrA-like_dom"/>
</dbReference>
<dbReference type="GO" id="GO:0004175">
    <property type="term" value="F:endopeptidase activity"/>
    <property type="evidence" value="ECO:0007669"/>
    <property type="project" value="UniProtKB-ARBA"/>
</dbReference>
<dbReference type="GO" id="GO:0080120">
    <property type="term" value="P:CAAX-box protein maturation"/>
    <property type="evidence" value="ECO:0007669"/>
    <property type="project" value="UniProtKB-ARBA"/>
</dbReference>
<evidence type="ECO:0000313" key="5">
    <source>
        <dbReference type="Proteomes" id="UP000297273"/>
    </source>
</evidence>
<comment type="caution">
    <text evidence="3">The sequence shown here is derived from an EMBL/GenBank/DDBJ whole genome shotgun (WGS) entry which is preliminary data.</text>
</comment>
<sequence>MSLLKESLKDFFQTKRDWFSFAAVLLIFITLWALNYRFIFVPTIFVTLKDQQEALLLFFFLFYSLGALIIYPISLALYGKLKEWKSAFPFVLGVVIVLALVSSARFKDTSVFSFLEASSVRPAIMSLNYLSNVCIYGVIPLFWIWKSKDSDRFLGLNVGSKWGEIILLLGLMIPVILVASFSVSFLAYYPRFANRLPDGYLDYPPMVWILVFEIAYALGFVALETFFRGFMVLPFSDRFGSKPAVLAMAFLYGLLHFTKPSFEALGSFFGGFVLGMISYRTRSVYAGIIINIGVAWAMELAATLQFLYLM</sequence>
<accession>A0A5F1ZUM8</accession>
<proteinExistence type="predicted"/>
<keyword evidence="3" id="KW-0645">Protease</keyword>
<keyword evidence="3" id="KW-0378">Hydrolase</keyword>
<feature type="transmembrane region" description="Helical" evidence="1">
    <location>
        <begin position="21"/>
        <end position="48"/>
    </location>
</feature>
<keyword evidence="1" id="KW-1133">Transmembrane helix</keyword>
<dbReference type="Proteomes" id="UP000297273">
    <property type="component" value="Unassembled WGS sequence"/>
</dbReference>
<feature type="transmembrane region" description="Helical" evidence="1">
    <location>
        <begin position="126"/>
        <end position="145"/>
    </location>
</feature>
<feature type="transmembrane region" description="Helical" evidence="1">
    <location>
        <begin position="207"/>
        <end position="227"/>
    </location>
</feature>
<feature type="transmembrane region" description="Helical" evidence="1">
    <location>
        <begin position="288"/>
        <end position="308"/>
    </location>
</feature>
<protein>
    <submittedName>
        <fullName evidence="3">CPBP family intramembrane metalloprotease</fullName>
    </submittedName>
</protein>
<dbReference type="Proteomes" id="UP000297946">
    <property type="component" value="Unassembled WGS sequence"/>
</dbReference>
<keyword evidence="3" id="KW-0482">Metalloprotease</keyword>
<dbReference type="EMBL" id="RQER01000006">
    <property type="protein sequence ID" value="TGK01568.1"/>
    <property type="molecule type" value="Genomic_DNA"/>
</dbReference>
<feature type="transmembrane region" description="Helical" evidence="1">
    <location>
        <begin position="165"/>
        <end position="187"/>
    </location>
</feature>
<dbReference type="EMBL" id="RQGC01000004">
    <property type="protein sequence ID" value="TGL41982.1"/>
    <property type="molecule type" value="Genomic_DNA"/>
</dbReference>
<name>A0A5F1ZUM8_9LEPT</name>